<dbReference type="GO" id="GO:0016798">
    <property type="term" value="F:hydrolase activity, acting on glycosyl bonds"/>
    <property type="evidence" value="ECO:0007669"/>
    <property type="project" value="UniProtKB-KW"/>
</dbReference>
<dbReference type="InterPro" id="IPR006558">
    <property type="entry name" value="LamG-like"/>
</dbReference>
<evidence type="ECO:0000313" key="11">
    <source>
        <dbReference type="Proteomes" id="UP000588586"/>
    </source>
</evidence>
<evidence type="ECO:0000259" key="8">
    <source>
        <dbReference type="PROSITE" id="PS50093"/>
    </source>
</evidence>
<protein>
    <submittedName>
        <fullName evidence="10">PKD domain-containing protein</fullName>
    </submittedName>
</protein>
<keyword evidence="11" id="KW-1185">Reference proteome</keyword>
<feature type="chain" id="PRO_5032521957" evidence="7">
    <location>
        <begin position="37"/>
        <end position="1248"/>
    </location>
</feature>
<gene>
    <name evidence="10" type="ORF">HJG52_11760</name>
</gene>
<evidence type="ECO:0000256" key="7">
    <source>
        <dbReference type="SAM" id="SignalP"/>
    </source>
</evidence>
<dbReference type="Gene3D" id="2.60.120.200">
    <property type="match status" value="1"/>
</dbReference>
<dbReference type="SMART" id="SM00560">
    <property type="entry name" value="LamGL"/>
    <property type="match status" value="1"/>
</dbReference>
<evidence type="ECO:0000256" key="3">
    <source>
        <dbReference type="ARBA" id="ARBA00023157"/>
    </source>
</evidence>
<dbReference type="InterPro" id="IPR001791">
    <property type="entry name" value="Laminin_G"/>
</dbReference>
<dbReference type="SMART" id="SM00060">
    <property type="entry name" value="FN3"/>
    <property type="match status" value="1"/>
</dbReference>
<dbReference type="SUPFAM" id="SSF50998">
    <property type="entry name" value="Quinoprotein alcohol dehydrogenase-like"/>
    <property type="match status" value="1"/>
</dbReference>
<evidence type="ECO:0000256" key="6">
    <source>
        <dbReference type="ARBA" id="ARBA00023326"/>
    </source>
</evidence>
<dbReference type="InterPro" id="IPR000601">
    <property type="entry name" value="PKD_dom"/>
</dbReference>
<keyword evidence="6" id="KW-0119">Carbohydrate metabolism</keyword>
<proteinExistence type="predicted"/>
<evidence type="ECO:0000259" key="9">
    <source>
        <dbReference type="PROSITE" id="PS50853"/>
    </source>
</evidence>
<dbReference type="SUPFAM" id="SSF49265">
    <property type="entry name" value="Fibronectin type III"/>
    <property type="match status" value="1"/>
</dbReference>
<keyword evidence="5" id="KW-0326">Glycosidase</keyword>
<accession>A0A849H9Y7</accession>
<feature type="signal peptide" evidence="7">
    <location>
        <begin position="1"/>
        <end position="36"/>
    </location>
</feature>
<dbReference type="RefSeq" id="WP_171243749.1">
    <property type="nucleotide sequence ID" value="NZ_JABEPQ010000002.1"/>
</dbReference>
<comment type="caution">
    <text evidence="10">The sequence shown here is derived from an EMBL/GenBank/DDBJ whole genome shotgun (WGS) entry which is preliminary data.</text>
</comment>
<feature type="domain" description="PKD" evidence="8">
    <location>
        <begin position="869"/>
        <end position="947"/>
    </location>
</feature>
<dbReference type="GO" id="GO:0042995">
    <property type="term" value="C:cell projection"/>
    <property type="evidence" value="ECO:0007669"/>
    <property type="project" value="UniProtKB-SubCell"/>
</dbReference>
<evidence type="ECO:0000256" key="1">
    <source>
        <dbReference type="ARBA" id="ARBA00004316"/>
    </source>
</evidence>
<dbReference type="CDD" id="cd00146">
    <property type="entry name" value="PKD"/>
    <property type="match status" value="3"/>
</dbReference>
<dbReference type="CDD" id="cd00110">
    <property type="entry name" value="LamG"/>
    <property type="match status" value="1"/>
</dbReference>
<evidence type="ECO:0000256" key="2">
    <source>
        <dbReference type="ARBA" id="ARBA00022729"/>
    </source>
</evidence>
<dbReference type="Pfam" id="PF18911">
    <property type="entry name" value="PKD_4"/>
    <property type="match status" value="3"/>
</dbReference>
<dbReference type="Proteomes" id="UP000588586">
    <property type="component" value="Unassembled WGS sequence"/>
</dbReference>
<dbReference type="InterPro" id="IPR013320">
    <property type="entry name" value="ConA-like_dom_sf"/>
</dbReference>
<dbReference type="SUPFAM" id="SSF49299">
    <property type="entry name" value="PKD domain"/>
    <property type="match status" value="3"/>
</dbReference>
<dbReference type="InterPro" id="IPR011047">
    <property type="entry name" value="Quinoprotein_ADH-like_sf"/>
</dbReference>
<sequence length="1248" mass="127803">MVTRSLSSFRRSVALVVAGALAVAGAAVMSSAPALADTAPATGTPATVSADALPTIQINGVVWSQTMIGNTVYATGEFSTVRPPGVAAGGPGEAPVSNIVAYDIRTGQQVTTFAASLNAQGMTITSSPDGSRLYVGGDFTAVNGQPRSHVVALDPTTGAVIPSFAASIDGRVRALSVTPTTVYAGGEFQSANGAARGRLAAFNVSNGAMLPWAPTASDGYVWAVLALPDRGKVIVGGQMKTLSGSIVNGMGAVDITSGAVQPWAANTKIIDHTNGAIISLKYDGSQVYGSGFAFGTGGQFEGTFGLNPDTGAINVINDCHGDTYDVMPIGQVLYSVSHVHGCDYQGGFPSSNPWSINQHNQLAQTTYPVNKNTGPDDYGWNYAGLPSSQNLHWYPDFIWGNYTPSGQASWSVTGNSDYIALGGEFRGVNGVAQQGLTRFAIKDKATNKQGPMVTSTTPAPVAKSAISGTARISWQALADRDNTNLTYEVLRSGNATPVYTTTQASSFWQKPAMGYTDRGLTPGATYTYTVRVKDPLGNTATLTTNAVTISTDQVGDYAQDVVNDGANYYWRLGESAGPTLADSLGSGDLKATSGLTYGQTGALNNDTNRAIRFSGSNAFASTQTAELAPNLFTVEAWVKTTSLSGGKIIGFGNAKTGNSTSYDRHLYLDSSGYVNFGVYNGSTYIARSTSRINDGNWHQVLGTLDANGVSLYVDGVRVARNAGTTTGEPTVGYWRVGGDSTWSGNRYLAGTIDEVAVYPTSLTLNQIQKHYRDSGRTLAGVPNVPPTAAFTNTAQGLKVSVDGSSSTDDDGTIASYAWNWGDGTAAGSGATASHTYAAAGTYTVTLTVTDDQGATNTTTRSVTVTNTAPTAAFTTDANALALSVDGSGSSDADGTIAAYSWNWGDGTAAGSGATANHTYAAAGTYTVTLTVTDNAGGTDTASKSVTVAKANQAPTASFTATTSDLKASVDGSGSSDPDGTIAAYSWNWGDGTAASSGATTTHTYAAAGTYTVTLTVTDNNGATDTTTKSVTVTAPPVQFLAQDSFGRTVTGGWGSADQGGAWSLSSSASAFSVSGGTGRFTADKGAGAFAALRSVSATDLDTTVEVSMSPRPDGNAYISVIGRGNLTDAYRAKLQVPTTGAASLYLVKVVGGTETTLSGTSLPGVVFASGDTVVVRIQVQGTGPTTLRAKAWESGTTEPAAWQTTTTDSTASLQVAGGVGVGFFLSSLATTVPMAFTVDNLVSKPVAG</sequence>
<feature type="domain" description="PKD" evidence="8">
    <location>
        <begin position="782"/>
        <end position="871"/>
    </location>
</feature>
<dbReference type="GO" id="GO:0016020">
    <property type="term" value="C:membrane"/>
    <property type="evidence" value="ECO:0007669"/>
    <property type="project" value="TreeGrafter"/>
</dbReference>
<evidence type="ECO:0000256" key="4">
    <source>
        <dbReference type="ARBA" id="ARBA00023273"/>
    </source>
</evidence>
<dbReference type="InterPro" id="IPR029865">
    <property type="entry name" value="KIAA0319-like"/>
</dbReference>
<evidence type="ECO:0000256" key="5">
    <source>
        <dbReference type="ARBA" id="ARBA00023295"/>
    </source>
</evidence>
<feature type="domain" description="Fibronectin type-III" evidence="9">
    <location>
        <begin position="457"/>
        <end position="554"/>
    </location>
</feature>
<dbReference type="SMART" id="SM00089">
    <property type="entry name" value="PKD"/>
    <property type="match status" value="3"/>
</dbReference>
<dbReference type="PANTHER" id="PTHR46182:SF2">
    <property type="entry name" value="FI19480P1"/>
    <property type="match status" value="1"/>
</dbReference>
<organism evidence="10 11">
    <name type="scientific">Knoellia koreensis</name>
    <dbReference type="NCBI Taxonomy" id="2730921"/>
    <lineage>
        <taxon>Bacteria</taxon>
        <taxon>Bacillati</taxon>
        <taxon>Actinomycetota</taxon>
        <taxon>Actinomycetes</taxon>
        <taxon>Micrococcales</taxon>
        <taxon>Intrasporangiaceae</taxon>
        <taxon>Knoellia</taxon>
    </lineage>
</organism>
<dbReference type="Gene3D" id="2.60.40.10">
    <property type="entry name" value="Immunoglobulins"/>
    <property type="match status" value="4"/>
</dbReference>
<keyword evidence="3" id="KW-1015">Disulfide bond</keyword>
<dbReference type="InterPro" id="IPR022409">
    <property type="entry name" value="PKD/Chitinase_dom"/>
</dbReference>
<keyword evidence="4" id="KW-0966">Cell projection</keyword>
<dbReference type="PANTHER" id="PTHR46182">
    <property type="entry name" value="FI19480P1"/>
    <property type="match status" value="1"/>
</dbReference>
<keyword evidence="5" id="KW-0378">Hydrolase</keyword>
<reference evidence="10 11" key="1">
    <citation type="submission" date="2020-04" db="EMBL/GenBank/DDBJ databases">
        <title>Knoellia sp. isolate from air conditioner.</title>
        <authorList>
            <person name="Chea S."/>
            <person name="Kim D.-U."/>
        </authorList>
    </citation>
    <scope>NUCLEOTIDE SEQUENCE [LARGE SCALE GENOMIC DNA]</scope>
    <source>
        <strain evidence="10 11">DB2414S</strain>
    </source>
</reference>
<comment type="subcellular location">
    <subcellularLocation>
        <location evidence="1">Cell projection</location>
    </subcellularLocation>
</comment>
<dbReference type="PROSITE" id="PS50853">
    <property type="entry name" value="FN3"/>
    <property type="match status" value="1"/>
</dbReference>
<evidence type="ECO:0000313" key="10">
    <source>
        <dbReference type="EMBL" id="NNM46680.1"/>
    </source>
</evidence>
<dbReference type="InterPro" id="IPR013783">
    <property type="entry name" value="Ig-like_fold"/>
</dbReference>
<dbReference type="PROSITE" id="PS50093">
    <property type="entry name" value="PKD"/>
    <property type="match status" value="3"/>
</dbReference>
<dbReference type="InterPro" id="IPR003961">
    <property type="entry name" value="FN3_dom"/>
</dbReference>
<name>A0A849H9Y7_9MICO</name>
<feature type="domain" description="PKD" evidence="8">
    <location>
        <begin position="950"/>
        <end position="1035"/>
    </location>
</feature>
<dbReference type="GO" id="GO:0031410">
    <property type="term" value="C:cytoplasmic vesicle"/>
    <property type="evidence" value="ECO:0007669"/>
    <property type="project" value="TreeGrafter"/>
</dbReference>
<dbReference type="InterPro" id="IPR035986">
    <property type="entry name" value="PKD_dom_sf"/>
</dbReference>
<dbReference type="Pfam" id="PF13385">
    <property type="entry name" value="Laminin_G_3"/>
    <property type="match status" value="1"/>
</dbReference>
<dbReference type="InterPro" id="IPR036116">
    <property type="entry name" value="FN3_sf"/>
</dbReference>
<keyword evidence="6" id="KW-0624">Polysaccharide degradation</keyword>
<dbReference type="EMBL" id="JABEPQ010000002">
    <property type="protein sequence ID" value="NNM46680.1"/>
    <property type="molecule type" value="Genomic_DNA"/>
</dbReference>
<dbReference type="AlphaFoldDB" id="A0A849H9Y7"/>
<dbReference type="SUPFAM" id="SSF49899">
    <property type="entry name" value="Concanavalin A-like lectins/glucanases"/>
    <property type="match status" value="1"/>
</dbReference>
<keyword evidence="2 7" id="KW-0732">Signal</keyword>
<dbReference type="GO" id="GO:0000272">
    <property type="term" value="P:polysaccharide catabolic process"/>
    <property type="evidence" value="ECO:0007669"/>
    <property type="project" value="UniProtKB-KW"/>
</dbReference>